<comment type="similarity">
    <text evidence="4">Belongs to the ThiD family.</text>
</comment>
<dbReference type="InterPro" id="IPR013749">
    <property type="entry name" value="PM/HMP-P_kinase-1"/>
</dbReference>
<dbReference type="GO" id="GO:0005524">
    <property type="term" value="F:ATP binding"/>
    <property type="evidence" value="ECO:0007669"/>
    <property type="project" value="UniProtKB-KW"/>
</dbReference>
<reference evidence="17 18" key="1">
    <citation type="submission" date="2020-02" db="EMBL/GenBank/DDBJ databases">
        <authorList>
            <person name="Hogendoorn C."/>
        </authorList>
    </citation>
    <scope>NUCLEOTIDE SEQUENCE [LARGE SCALE GENOMIC DNA]</scope>
    <source>
        <strain evidence="17">R501</strain>
    </source>
</reference>
<dbReference type="PANTHER" id="PTHR20858">
    <property type="entry name" value="PHOSPHOMETHYLPYRIMIDINE KINASE"/>
    <property type="match status" value="1"/>
</dbReference>
<dbReference type="CDD" id="cd01169">
    <property type="entry name" value="HMPP_kinase"/>
    <property type="match status" value="1"/>
</dbReference>
<evidence type="ECO:0000256" key="9">
    <source>
        <dbReference type="ARBA" id="ARBA00022741"/>
    </source>
</evidence>
<gene>
    <name evidence="17" type="primary">thiD</name>
    <name evidence="17" type="ORF">R50_0819</name>
</gene>
<evidence type="ECO:0000256" key="1">
    <source>
        <dbReference type="ARBA" id="ARBA00000151"/>
    </source>
</evidence>
<keyword evidence="12" id="KW-0784">Thiamine biosynthesis</keyword>
<evidence type="ECO:0000256" key="11">
    <source>
        <dbReference type="ARBA" id="ARBA00022840"/>
    </source>
</evidence>
<keyword evidence="9" id="KW-0547">Nucleotide-binding</keyword>
<dbReference type="Pfam" id="PF08543">
    <property type="entry name" value="Phos_pyr_kin"/>
    <property type="match status" value="1"/>
</dbReference>
<dbReference type="Proteomes" id="UP000503399">
    <property type="component" value="Chromosome"/>
</dbReference>
<dbReference type="GO" id="GO:0005829">
    <property type="term" value="C:cytosol"/>
    <property type="evidence" value="ECO:0007669"/>
    <property type="project" value="TreeGrafter"/>
</dbReference>
<dbReference type="EC" id="2.7.1.49" evidence="5"/>
<evidence type="ECO:0000256" key="2">
    <source>
        <dbReference type="ARBA" id="ARBA00000565"/>
    </source>
</evidence>
<evidence type="ECO:0000256" key="13">
    <source>
        <dbReference type="ARBA" id="ARBA00037917"/>
    </source>
</evidence>
<evidence type="ECO:0000256" key="5">
    <source>
        <dbReference type="ARBA" id="ARBA00012135"/>
    </source>
</evidence>
<evidence type="ECO:0000256" key="6">
    <source>
        <dbReference type="ARBA" id="ARBA00012963"/>
    </source>
</evidence>
<keyword evidence="10 17" id="KW-0418">Kinase</keyword>
<evidence type="ECO:0000256" key="10">
    <source>
        <dbReference type="ARBA" id="ARBA00022777"/>
    </source>
</evidence>
<evidence type="ECO:0000313" key="18">
    <source>
        <dbReference type="Proteomes" id="UP000503399"/>
    </source>
</evidence>
<evidence type="ECO:0000256" key="15">
    <source>
        <dbReference type="ARBA" id="ARBA00043176"/>
    </source>
</evidence>
<dbReference type="SUPFAM" id="SSF53613">
    <property type="entry name" value="Ribokinase-like"/>
    <property type="match status" value="1"/>
</dbReference>
<keyword evidence="8 17" id="KW-0808">Transferase</keyword>
<dbReference type="GO" id="GO:0008972">
    <property type="term" value="F:phosphomethylpyrimidine kinase activity"/>
    <property type="evidence" value="ECO:0007669"/>
    <property type="project" value="UniProtKB-EC"/>
</dbReference>
<comment type="catalytic activity">
    <reaction evidence="1">
        <text>4-amino-5-hydroxymethyl-2-methylpyrimidine + ATP = 4-amino-2-methyl-5-(phosphooxymethyl)pyrimidine + ADP + H(+)</text>
        <dbReference type="Rhea" id="RHEA:23096"/>
        <dbReference type="ChEBI" id="CHEBI:15378"/>
        <dbReference type="ChEBI" id="CHEBI:16892"/>
        <dbReference type="ChEBI" id="CHEBI:30616"/>
        <dbReference type="ChEBI" id="CHEBI:58354"/>
        <dbReference type="ChEBI" id="CHEBI:456216"/>
        <dbReference type="EC" id="2.7.1.49"/>
    </reaction>
</comment>
<organism evidence="17 18">
    <name type="scientific">Candidatus Hydrogenisulfobacillus filiaventi</name>
    <dbReference type="NCBI Taxonomy" id="2707344"/>
    <lineage>
        <taxon>Bacteria</taxon>
        <taxon>Bacillati</taxon>
        <taxon>Bacillota</taxon>
        <taxon>Clostridia</taxon>
        <taxon>Eubacteriales</taxon>
        <taxon>Clostridiales Family XVII. Incertae Sedis</taxon>
        <taxon>Candidatus Hydrogenisulfobacillus</taxon>
    </lineage>
</organism>
<dbReference type="EC" id="2.7.4.7" evidence="6"/>
<protein>
    <recommendedName>
        <fullName evidence="7">Hydroxymethylpyrimidine/phosphomethylpyrimidine kinase</fullName>
        <ecNumber evidence="5">2.7.1.49</ecNumber>
        <ecNumber evidence="6">2.7.4.7</ecNumber>
    </recommendedName>
    <alternativeName>
        <fullName evidence="14">Hydroxymethylpyrimidine kinase</fullName>
    </alternativeName>
    <alternativeName>
        <fullName evidence="15">Hydroxymethylpyrimidine phosphate kinase</fullName>
    </alternativeName>
</protein>
<evidence type="ECO:0000256" key="7">
    <source>
        <dbReference type="ARBA" id="ARBA00019161"/>
    </source>
</evidence>
<evidence type="ECO:0000256" key="3">
    <source>
        <dbReference type="ARBA" id="ARBA00004769"/>
    </source>
</evidence>
<dbReference type="GO" id="GO:0008902">
    <property type="term" value="F:hydroxymethylpyrimidine kinase activity"/>
    <property type="evidence" value="ECO:0007669"/>
    <property type="project" value="UniProtKB-EC"/>
</dbReference>
<keyword evidence="11" id="KW-0067">ATP-binding</keyword>
<dbReference type="AlphaFoldDB" id="A0A6F8ZF02"/>
<evidence type="ECO:0000256" key="12">
    <source>
        <dbReference type="ARBA" id="ARBA00022977"/>
    </source>
</evidence>
<comment type="pathway">
    <text evidence="3">Cofactor biosynthesis; thiamine diphosphate biosynthesis; 4-amino-2-methyl-5-diphosphomethylpyrimidine from 5-amino-1-(5-phospho-D-ribosyl)imidazole: step 3/3.</text>
</comment>
<comment type="catalytic activity">
    <reaction evidence="2">
        <text>4-amino-2-methyl-5-(phosphooxymethyl)pyrimidine + ATP = 4-amino-2-methyl-5-(diphosphooxymethyl)pyrimidine + ADP</text>
        <dbReference type="Rhea" id="RHEA:19893"/>
        <dbReference type="ChEBI" id="CHEBI:30616"/>
        <dbReference type="ChEBI" id="CHEBI:57841"/>
        <dbReference type="ChEBI" id="CHEBI:58354"/>
        <dbReference type="ChEBI" id="CHEBI:456216"/>
        <dbReference type="EC" id="2.7.4.7"/>
    </reaction>
</comment>
<keyword evidence="18" id="KW-1185">Reference proteome</keyword>
<proteinExistence type="inferred from homology"/>
<dbReference type="NCBIfam" id="TIGR00097">
    <property type="entry name" value="HMP-P_kinase"/>
    <property type="match status" value="1"/>
</dbReference>
<evidence type="ECO:0000256" key="8">
    <source>
        <dbReference type="ARBA" id="ARBA00022679"/>
    </source>
</evidence>
<dbReference type="EMBL" id="LR778114">
    <property type="protein sequence ID" value="CAB1128325.1"/>
    <property type="molecule type" value="Genomic_DNA"/>
</dbReference>
<evidence type="ECO:0000256" key="14">
    <source>
        <dbReference type="ARBA" id="ARBA00042102"/>
    </source>
</evidence>
<comment type="pathway">
    <text evidence="13">Cofactor biosynthesis; thiamine diphosphate biosynthesis; 4-amino-2-methyl-5-diphosphomethylpyrimidine from 5-amino-1-(5-phospho-D-ribosyl)imidazole: step 2/3.</text>
</comment>
<sequence length="269" mass="27227">MSPPPVVLTVAGSDSGAGAGLEADLKTFMALGVYGVTAVTAVTAQDTRGVYRVGAVDPVLIREQIRAVAGDFPVAAVKIGMVWSRAAVEAVVQALTATGLAGRCPIVIDPVLRASSGDPLLEPEAEAAYIAGLVPLATVLTPNLDEAAALTGRTVAARADMEVAAQALGARGIPWVVVKGGHLPAPEPAADLVWHQGTGRWLEGRRIPTTAGHGTGCTFASALAAYLARGEDPAAAAAGAKAFVAGALAHAPGLGHGRGPLAHDWRWRP</sequence>
<name>A0A6F8ZF02_9FIRM</name>
<dbReference type="KEGG" id="hfv:R50_0819"/>
<accession>A0A6F8ZF02</accession>
<dbReference type="PANTHER" id="PTHR20858:SF17">
    <property type="entry name" value="HYDROXYMETHYLPYRIMIDINE_PHOSPHOMETHYLPYRIMIDINE KINASE THI20-RELATED"/>
    <property type="match status" value="1"/>
</dbReference>
<evidence type="ECO:0000313" key="17">
    <source>
        <dbReference type="EMBL" id="CAB1128325.1"/>
    </source>
</evidence>
<dbReference type="InterPro" id="IPR029056">
    <property type="entry name" value="Ribokinase-like"/>
</dbReference>
<evidence type="ECO:0000256" key="4">
    <source>
        <dbReference type="ARBA" id="ARBA00009879"/>
    </source>
</evidence>
<feature type="domain" description="Pyridoxamine kinase/Phosphomethylpyrimidine kinase" evidence="16">
    <location>
        <begin position="14"/>
        <end position="261"/>
    </location>
</feature>
<dbReference type="Gene3D" id="3.40.1190.20">
    <property type="match status" value="1"/>
</dbReference>
<evidence type="ECO:0000259" key="16">
    <source>
        <dbReference type="Pfam" id="PF08543"/>
    </source>
</evidence>
<dbReference type="FunFam" id="3.40.1190.20:FF:000003">
    <property type="entry name" value="Phosphomethylpyrimidine kinase ThiD"/>
    <property type="match status" value="1"/>
</dbReference>
<dbReference type="InterPro" id="IPR004399">
    <property type="entry name" value="HMP/HMP-P_kinase_dom"/>
</dbReference>
<dbReference type="GO" id="GO:0009228">
    <property type="term" value="P:thiamine biosynthetic process"/>
    <property type="evidence" value="ECO:0007669"/>
    <property type="project" value="UniProtKB-KW"/>
</dbReference>